<dbReference type="Proteomes" id="UP001077788">
    <property type="component" value="Unassembled WGS sequence"/>
</dbReference>
<evidence type="ECO:0000313" key="1">
    <source>
        <dbReference type="EMBL" id="MCY6524936.1"/>
    </source>
</evidence>
<protein>
    <submittedName>
        <fullName evidence="1">Uncharacterized protein</fullName>
    </submittedName>
</protein>
<accession>A0A9Q4DMB7</accession>
<feature type="non-terminal residue" evidence="1">
    <location>
        <position position="1"/>
    </location>
</feature>
<gene>
    <name evidence="1" type="ORF">OYG11_12075</name>
</gene>
<organism evidence="1 2">
    <name type="scientific">Actinobacillus pleuropneumoniae</name>
    <name type="common">Haemophilus pleuropneumoniae</name>
    <dbReference type="NCBI Taxonomy" id="715"/>
    <lineage>
        <taxon>Bacteria</taxon>
        <taxon>Pseudomonadati</taxon>
        <taxon>Pseudomonadota</taxon>
        <taxon>Gammaproteobacteria</taxon>
        <taxon>Pasteurellales</taxon>
        <taxon>Pasteurellaceae</taxon>
        <taxon>Actinobacillus</taxon>
    </lineage>
</organism>
<dbReference type="EMBL" id="JAPQFC010000764">
    <property type="protein sequence ID" value="MCY6524936.1"/>
    <property type="molecule type" value="Genomic_DNA"/>
</dbReference>
<reference evidence="1" key="2">
    <citation type="submission" date="2022-12" db="EMBL/GenBank/DDBJ databases">
        <authorList>
            <person name="Kardos G."/>
            <person name="Sarkozi R."/>
            <person name="Laczko L."/>
            <person name="Marton S."/>
            <person name="Makrai L."/>
            <person name="Banyai K."/>
            <person name="Fodor L."/>
        </authorList>
    </citation>
    <scope>NUCLEOTIDE SEQUENCE</scope>
    <source>
        <strain evidence="1">84/14</strain>
    </source>
</reference>
<dbReference type="RefSeq" id="WP_267992163.1">
    <property type="nucleotide sequence ID" value="NZ_JAPQFC010000764.1"/>
</dbReference>
<feature type="non-terminal residue" evidence="1">
    <location>
        <position position="78"/>
    </location>
</feature>
<sequence>FICNNKEDGPEAEKILQQMKFINNFMWQCDPHGVINKLGIKVKLGPFIHHPRPDIEQFSNQSEWLENKLIDMDNTVVD</sequence>
<reference evidence="1" key="1">
    <citation type="journal article" date="2021" name="Vet Sci">
        <title>O-Serogroups and Pathovirotypes of Escherichia coli Isolated from Post-Weaning Piglets Showing Diarrhoea and/or Oedema in South Korea.</title>
        <authorList>
            <person name="Byun J.W."/>
            <person name="Moon B.Y."/>
            <person name="Do K.H."/>
            <person name="Lee K."/>
            <person name="Lee H.Y."/>
            <person name="Kim W.I."/>
            <person name="So B."/>
            <person name="Lee W.K."/>
        </authorList>
    </citation>
    <scope>NUCLEOTIDE SEQUENCE</scope>
    <source>
        <strain evidence="1">84/14</strain>
    </source>
</reference>
<dbReference type="AlphaFoldDB" id="A0A9Q4DMB7"/>
<evidence type="ECO:0000313" key="2">
    <source>
        <dbReference type="Proteomes" id="UP001077788"/>
    </source>
</evidence>
<name>A0A9Q4DMB7_ACTPL</name>
<proteinExistence type="predicted"/>
<comment type="caution">
    <text evidence="1">The sequence shown here is derived from an EMBL/GenBank/DDBJ whole genome shotgun (WGS) entry which is preliminary data.</text>
</comment>